<dbReference type="GO" id="GO:0030145">
    <property type="term" value="F:manganese ion binding"/>
    <property type="evidence" value="ECO:0007669"/>
    <property type="project" value="InterPro"/>
</dbReference>
<evidence type="ECO:0000256" key="1">
    <source>
        <dbReference type="ARBA" id="ARBA00009528"/>
    </source>
</evidence>
<evidence type="ECO:0000313" key="7">
    <source>
        <dbReference type="EMBL" id="QTR52030.1"/>
    </source>
</evidence>
<dbReference type="AlphaFoldDB" id="A0A975F609"/>
<dbReference type="InterPro" id="IPR043472">
    <property type="entry name" value="Macro_dom-like"/>
</dbReference>
<organism evidence="7 8">
    <name type="scientific">Thiothrix unzii</name>
    <dbReference type="NCBI Taxonomy" id="111769"/>
    <lineage>
        <taxon>Bacteria</taxon>
        <taxon>Pseudomonadati</taxon>
        <taxon>Pseudomonadota</taxon>
        <taxon>Gammaproteobacteria</taxon>
        <taxon>Thiotrichales</taxon>
        <taxon>Thiotrichaceae</taxon>
        <taxon>Thiothrix</taxon>
    </lineage>
</organism>
<dbReference type="GO" id="GO:0005737">
    <property type="term" value="C:cytoplasm"/>
    <property type="evidence" value="ECO:0007669"/>
    <property type="project" value="InterPro"/>
</dbReference>
<dbReference type="KEGG" id="tun:J9260_09705"/>
<evidence type="ECO:0000256" key="2">
    <source>
        <dbReference type="ARBA" id="ARBA00022438"/>
    </source>
</evidence>
<dbReference type="Gene3D" id="3.40.220.10">
    <property type="entry name" value="Leucine Aminopeptidase, subunit E, domain 1"/>
    <property type="match status" value="1"/>
</dbReference>
<gene>
    <name evidence="7" type="ORF">J9260_09705</name>
</gene>
<protein>
    <submittedName>
        <fullName evidence="7">Leucyl aminopeptidase family protein</fullName>
    </submittedName>
</protein>
<dbReference type="Pfam" id="PF00883">
    <property type="entry name" value="Peptidase_M17"/>
    <property type="match status" value="1"/>
</dbReference>
<dbReference type="PANTHER" id="PTHR11963">
    <property type="entry name" value="LEUCINE AMINOPEPTIDASE-RELATED"/>
    <property type="match status" value="1"/>
</dbReference>
<keyword evidence="3" id="KW-0645">Protease</keyword>
<dbReference type="SUPFAM" id="SSF52949">
    <property type="entry name" value="Macro domain-like"/>
    <property type="match status" value="1"/>
</dbReference>
<dbReference type="PRINTS" id="PR00481">
    <property type="entry name" value="LAMNOPPTDASE"/>
</dbReference>
<dbReference type="GO" id="GO:0070006">
    <property type="term" value="F:metalloaminopeptidase activity"/>
    <property type="evidence" value="ECO:0007669"/>
    <property type="project" value="InterPro"/>
</dbReference>
<evidence type="ECO:0000256" key="3">
    <source>
        <dbReference type="ARBA" id="ARBA00022670"/>
    </source>
</evidence>
<dbReference type="InterPro" id="IPR000819">
    <property type="entry name" value="Peptidase_M17_C"/>
</dbReference>
<dbReference type="SUPFAM" id="SSF53187">
    <property type="entry name" value="Zn-dependent exopeptidases"/>
    <property type="match status" value="1"/>
</dbReference>
<dbReference type="RefSeq" id="WP_210217596.1">
    <property type="nucleotide sequence ID" value="NZ_CP072793.1"/>
</dbReference>
<dbReference type="PANTHER" id="PTHR11963:SF20">
    <property type="entry name" value="PEPTIDASE B"/>
    <property type="match status" value="1"/>
</dbReference>
<name>A0A975F609_9GAMM</name>
<keyword evidence="5" id="KW-0464">Manganese</keyword>
<proteinExistence type="inferred from homology"/>
<dbReference type="PROSITE" id="PS00631">
    <property type="entry name" value="CYTOSOL_AP"/>
    <property type="match status" value="1"/>
</dbReference>
<comment type="similarity">
    <text evidence="1">Belongs to the peptidase M17 family.</text>
</comment>
<dbReference type="CDD" id="cd00433">
    <property type="entry name" value="Peptidase_M17"/>
    <property type="match status" value="1"/>
</dbReference>
<dbReference type="Pfam" id="PF21337">
    <property type="entry name" value="Peptidase_M17_N_1"/>
    <property type="match status" value="1"/>
</dbReference>
<evidence type="ECO:0000259" key="6">
    <source>
        <dbReference type="PROSITE" id="PS00631"/>
    </source>
</evidence>
<feature type="domain" description="Cytosol aminopeptidase" evidence="6">
    <location>
        <begin position="304"/>
        <end position="311"/>
    </location>
</feature>
<evidence type="ECO:0000256" key="5">
    <source>
        <dbReference type="ARBA" id="ARBA00023211"/>
    </source>
</evidence>
<dbReference type="InterPro" id="IPR048816">
    <property type="entry name" value="Peptidase_M17_N_1"/>
</dbReference>
<dbReference type="Gene3D" id="3.40.630.10">
    <property type="entry name" value="Zn peptidases"/>
    <property type="match status" value="1"/>
</dbReference>
<sequence>MSLTQTPAHGSIALIPVTATNWQSISDALPAMAQQWAQLNGFTAKAGQICVVPNQAGGIHCVLAAYDVSEGYEWSLAGLPEKLPAGNYHLQTDWTVEQRTAAAIGWGLGCYRFDTFKSAPDKALPHLFADADQARVDAFVQAISLVRDLINTPANHMMPEDLSAAAQRLASTYGASFREVVGEALLTENYPAIHAVGRASSHAPRLLELQWGNPQHPHIAVVGKGVCFDTGGLDLKPSQYMRLMQKDMGGAAHALGLAQLIMATGLPVHLHVLIAAVENAVGGDAFRPGDILSTRAGKSVEVDNTDAEGRLVLCDAFTAAVEQQPELLLDFATLTGAARVALGTEIPVFFCNDKPLTCALQAASEAANELIWNLPLHKPYFAQLKSQFADFQNSGGSYGGAITAALFLNEFVPENLPWAHFDMMAWNTRARAGRPIGGEAMGLLAVYRYFKTNYRS</sequence>
<dbReference type="GO" id="GO:0006508">
    <property type="term" value="P:proteolysis"/>
    <property type="evidence" value="ECO:0007669"/>
    <property type="project" value="UniProtKB-KW"/>
</dbReference>
<reference evidence="7" key="1">
    <citation type="submission" date="2021-04" db="EMBL/GenBank/DDBJ databases">
        <title>Genomics, taxonomy and metabolism of representatives of sulfur bacteria of the genus Thiothrix: Thiothrix fructosivorans QT, Thiothrix unzii A1T and three new species, Thiothrix subterranea sp. nov., Thiothrix litoralis sp. nov. and 'Candidatus Thiothrix anitrata' sp. nov.</title>
        <authorList>
            <person name="Ravin N.V."/>
            <person name="Smolyakov D."/>
            <person name="Rudenko T.S."/>
            <person name="Mardanov A.V."/>
            <person name="Beletsky A.V."/>
            <person name="Markov N.D."/>
            <person name="Fomenkov A.I."/>
            <person name="Roberts R.J."/>
            <person name="Karnachuk O.V."/>
            <person name="Novikov A."/>
            <person name="Grabovich M.Y."/>
        </authorList>
    </citation>
    <scope>NUCLEOTIDE SEQUENCE</scope>
    <source>
        <strain evidence="7">A1</strain>
    </source>
</reference>
<accession>A0A975F609</accession>
<keyword evidence="4" id="KW-0378">Hydrolase</keyword>
<dbReference type="Proteomes" id="UP000672009">
    <property type="component" value="Chromosome"/>
</dbReference>
<evidence type="ECO:0000256" key="4">
    <source>
        <dbReference type="ARBA" id="ARBA00022801"/>
    </source>
</evidence>
<keyword evidence="8" id="KW-1185">Reference proteome</keyword>
<evidence type="ECO:0000313" key="8">
    <source>
        <dbReference type="Proteomes" id="UP000672009"/>
    </source>
</evidence>
<dbReference type="InterPro" id="IPR011356">
    <property type="entry name" value="Leucine_aapep/pepB"/>
</dbReference>
<dbReference type="EMBL" id="CP072793">
    <property type="protein sequence ID" value="QTR52030.1"/>
    <property type="molecule type" value="Genomic_DNA"/>
</dbReference>
<keyword evidence="2 7" id="KW-0031">Aminopeptidase</keyword>